<reference evidence="1 2" key="1">
    <citation type="journal article" date="2018" name="G3 (Bethesda)">
        <title>Phylogenetic and Phylogenomic Definition of Rhizopus Species.</title>
        <authorList>
            <person name="Gryganskyi A.P."/>
            <person name="Golan J."/>
            <person name="Dolatabadi S."/>
            <person name="Mondo S."/>
            <person name="Robb S."/>
            <person name="Idnurm A."/>
            <person name="Muszewska A."/>
            <person name="Steczkiewicz K."/>
            <person name="Masonjones S."/>
            <person name="Liao H.L."/>
            <person name="Gajdeczka M.T."/>
            <person name="Anike F."/>
            <person name="Vuek A."/>
            <person name="Anishchenko I.M."/>
            <person name="Voigt K."/>
            <person name="de Hoog G.S."/>
            <person name="Smith M.E."/>
            <person name="Heitman J."/>
            <person name="Vilgalys R."/>
            <person name="Stajich J.E."/>
        </authorList>
    </citation>
    <scope>NUCLEOTIDE SEQUENCE [LARGE SCALE GENOMIC DNA]</scope>
    <source>
        <strain evidence="1 2">LSU 92-RS-03</strain>
    </source>
</reference>
<name>A0A367KHQ2_RHIST</name>
<gene>
    <name evidence="1" type="ORF">CU098_002797</name>
</gene>
<feature type="non-terminal residue" evidence="1">
    <location>
        <position position="1"/>
    </location>
</feature>
<proteinExistence type="predicted"/>
<dbReference type="Proteomes" id="UP000253551">
    <property type="component" value="Unassembled WGS sequence"/>
</dbReference>
<dbReference type="EMBL" id="PJQM01001687">
    <property type="protein sequence ID" value="RCI01736.1"/>
    <property type="molecule type" value="Genomic_DNA"/>
</dbReference>
<accession>A0A367KHQ2</accession>
<keyword evidence="2" id="KW-1185">Reference proteome</keyword>
<comment type="caution">
    <text evidence="1">The sequence shown here is derived from an EMBL/GenBank/DDBJ whole genome shotgun (WGS) entry which is preliminary data.</text>
</comment>
<dbReference type="AlphaFoldDB" id="A0A367KHQ2"/>
<sequence>GKSIKCDNPEGVFKMDNLHTRCEKLTEKALFCFDYDSLRIAKKLRVTLVTTSAFLFETSGTQNPPNTLHPPDKLYPATGNKWIRHHGVTLN</sequence>
<evidence type="ECO:0000313" key="2">
    <source>
        <dbReference type="Proteomes" id="UP000253551"/>
    </source>
</evidence>
<evidence type="ECO:0000313" key="1">
    <source>
        <dbReference type="EMBL" id="RCI01736.1"/>
    </source>
</evidence>
<protein>
    <submittedName>
        <fullName evidence="1">Uncharacterized protein</fullName>
    </submittedName>
</protein>
<organism evidence="1 2">
    <name type="scientific">Rhizopus stolonifer</name>
    <name type="common">Rhizopus nigricans</name>
    <dbReference type="NCBI Taxonomy" id="4846"/>
    <lineage>
        <taxon>Eukaryota</taxon>
        <taxon>Fungi</taxon>
        <taxon>Fungi incertae sedis</taxon>
        <taxon>Mucoromycota</taxon>
        <taxon>Mucoromycotina</taxon>
        <taxon>Mucoromycetes</taxon>
        <taxon>Mucorales</taxon>
        <taxon>Mucorineae</taxon>
        <taxon>Rhizopodaceae</taxon>
        <taxon>Rhizopus</taxon>
    </lineage>
</organism>